<feature type="domain" description="ABC transporter" evidence="9">
    <location>
        <begin position="498"/>
        <end position="731"/>
    </location>
</feature>
<sequence length="758" mass="81692">MADTGVRWWRRMFIRLAQFLRRGRVPVRMQLNAVECGAACLAMVLSFHGRKTTVAECRAVCEGGRDGVSAAMIVSAARVFGLSARGFRPDAAALAHVALPAVVHWEADHFVVVERIGQRYADIVDPAWGRRRVPREEFDRNVTAAVLDLRPAEGFSTESPRHKSALRLLAGMLLEQKGIRGVIAQVLVATVVLQALGLALPLAAKLVVDLFFRGDDYLLLLLGIGVGVVVLAYVVTAYLRSIVLLYLRGRLDWKVLTAFSDHLFGLPLRFFHQRSSGDIVTRLGSVAALRDMLANQTVGSLLDAAMVVAYLVVMFLFDATITMIVVGVLLVQVVLYFSSGGRARDMMAQFVGAQVELNQYLVQSLSGVSTIKATGSEEHIVRGLSERIFRWTGATLRRGHLVGGVDTLAAGLRLVAPLVVLWVGALRVQDGLLGLGTLLGLTWLASAILAPVSALLANAQRLQSASVQLERLTDVITAKPEPLGSRKPEAPSPAGAGIELRDVCFRYDAGAPLVVDGVSAAIEPGQRVAIVGHSGAGKTTLAWLMLGLYQPTGGEIRYDGVPLRELDARQLRRRFGVVLQEPFTMRASLRENITVAHPDATEDDLLRACKLAAVHDEVMTLPLGYDTRLAERGIGLSGGQLQRLALARALVGRPSVLILDEATSHLDAETEQRITANLRDVACTQVVIAHRLSTIRHADQILVLNNGRLVEVGQHRELIERDGRYAALVAAQLGGVDFALGDCGPGPAGLGAGESEGR</sequence>
<feature type="transmembrane region" description="Helical" evidence="8">
    <location>
        <begin position="216"/>
        <end position="239"/>
    </location>
</feature>
<dbReference type="Gene3D" id="1.20.1560.10">
    <property type="entry name" value="ABC transporter type 1, transmembrane domain"/>
    <property type="match status" value="1"/>
</dbReference>
<dbReference type="Gene3D" id="3.40.50.300">
    <property type="entry name" value="P-loop containing nucleotide triphosphate hydrolases"/>
    <property type="match status" value="1"/>
</dbReference>
<feature type="transmembrane region" description="Helical" evidence="8">
    <location>
        <begin position="182"/>
        <end position="204"/>
    </location>
</feature>
<keyword evidence="2 8" id="KW-0812">Transmembrane</keyword>
<dbReference type="PROSITE" id="PS50990">
    <property type="entry name" value="PEPTIDASE_C39"/>
    <property type="match status" value="1"/>
</dbReference>
<dbReference type="RefSeq" id="WP_378248334.1">
    <property type="nucleotide sequence ID" value="NZ_JBHSKF010000006.1"/>
</dbReference>
<dbReference type="PROSITE" id="PS50893">
    <property type="entry name" value="ABC_TRANSPORTER_2"/>
    <property type="match status" value="1"/>
</dbReference>
<evidence type="ECO:0000259" key="9">
    <source>
        <dbReference type="PROSITE" id="PS50893"/>
    </source>
</evidence>
<evidence type="ECO:0000256" key="1">
    <source>
        <dbReference type="ARBA" id="ARBA00004651"/>
    </source>
</evidence>
<evidence type="ECO:0000259" key="10">
    <source>
        <dbReference type="PROSITE" id="PS50929"/>
    </source>
</evidence>
<dbReference type="Pfam" id="PF00664">
    <property type="entry name" value="ABC_membrane"/>
    <property type="match status" value="1"/>
</dbReference>
<dbReference type="Proteomes" id="UP001596157">
    <property type="component" value="Unassembled WGS sequence"/>
</dbReference>
<keyword evidence="3" id="KW-0547">Nucleotide-binding</keyword>
<keyword evidence="13" id="KW-1185">Reference proteome</keyword>
<dbReference type="SUPFAM" id="SSF90123">
    <property type="entry name" value="ABC transporter transmembrane region"/>
    <property type="match status" value="1"/>
</dbReference>
<keyword evidence="4" id="KW-0788">Thiol protease</keyword>
<dbReference type="InterPro" id="IPR039421">
    <property type="entry name" value="Type_1_exporter"/>
</dbReference>
<dbReference type="Pfam" id="PF03412">
    <property type="entry name" value="Peptidase_C39"/>
    <property type="match status" value="1"/>
</dbReference>
<dbReference type="InterPro" id="IPR027417">
    <property type="entry name" value="P-loop_NTPase"/>
</dbReference>
<feature type="transmembrane region" description="Helical" evidence="8">
    <location>
        <begin position="407"/>
        <end position="426"/>
    </location>
</feature>
<evidence type="ECO:0000256" key="6">
    <source>
        <dbReference type="ARBA" id="ARBA00022989"/>
    </source>
</evidence>
<feature type="domain" description="ABC transmembrane type-1" evidence="10">
    <location>
        <begin position="186"/>
        <end position="464"/>
    </location>
</feature>
<keyword evidence="4" id="KW-0378">Hydrolase</keyword>
<evidence type="ECO:0000256" key="7">
    <source>
        <dbReference type="ARBA" id="ARBA00023136"/>
    </source>
</evidence>
<dbReference type="PANTHER" id="PTHR24221">
    <property type="entry name" value="ATP-BINDING CASSETTE SUB-FAMILY B"/>
    <property type="match status" value="1"/>
</dbReference>
<protein>
    <submittedName>
        <fullName evidence="12">Peptidase domain-containing ABC transporter</fullName>
    </submittedName>
</protein>
<keyword evidence="7 8" id="KW-0472">Membrane</keyword>
<feature type="transmembrane region" description="Helical" evidence="8">
    <location>
        <begin position="307"/>
        <end position="337"/>
    </location>
</feature>
<evidence type="ECO:0000259" key="11">
    <source>
        <dbReference type="PROSITE" id="PS50990"/>
    </source>
</evidence>
<dbReference type="InterPro" id="IPR011527">
    <property type="entry name" value="ABC1_TM_dom"/>
</dbReference>
<feature type="domain" description="Peptidase C39" evidence="11">
    <location>
        <begin position="30"/>
        <end position="149"/>
    </location>
</feature>
<evidence type="ECO:0000313" key="12">
    <source>
        <dbReference type="EMBL" id="MFC5288488.1"/>
    </source>
</evidence>
<evidence type="ECO:0000313" key="13">
    <source>
        <dbReference type="Proteomes" id="UP001596157"/>
    </source>
</evidence>
<reference evidence="13" key="1">
    <citation type="journal article" date="2019" name="Int. J. Syst. Evol. Microbiol.">
        <title>The Global Catalogue of Microorganisms (GCM) 10K type strain sequencing project: providing services to taxonomists for standard genome sequencing and annotation.</title>
        <authorList>
            <consortium name="The Broad Institute Genomics Platform"/>
            <consortium name="The Broad Institute Genome Sequencing Center for Infectious Disease"/>
            <person name="Wu L."/>
            <person name="Ma J."/>
        </authorList>
    </citation>
    <scope>NUCLEOTIDE SEQUENCE [LARGE SCALE GENOMIC DNA]</scope>
    <source>
        <strain evidence="13">CCUG 59778</strain>
    </source>
</reference>
<accession>A0ABW0EM53</accession>
<comment type="caution">
    <text evidence="12">The sequence shown here is derived from an EMBL/GenBank/DDBJ whole genome shotgun (WGS) entry which is preliminary data.</text>
</comment>
<dbReference type="EMBL" id="JBHSKF010000006">
    <property type="protein sequence ID" value="MFC5288488.1"/>
    <property type="molecule type" value="Genomic_DNA"/>
</dbReference>
<evidence type="ECO:0000256" key="3">
    <source>
        <dbReference type="ARBA" id="ARBA00022741"/>
    </source>
</evidence>
<keyword evidence="4" id="KW-0645">Protease</keyword>
<dbReference type="PANTHER" id="PTHR24221:SF606">
    <property type="entry name" value="COLICIN V SECRETION-PROCESSING ATP-BINDING PROTEIN"/>
    <property type="match status" value="1"/>
</dbReference>
<dbReference type="InterPro" id="IPR003439">
    <property type="entry name" value="ABC_transporter-like_ATP-bd"/>
</dbReference>
<dbReference type="InterPro" id="IPR005074">
    <property type="entry name" value="Peptidase_C39"/>
</dbReference>
<evidence type="ECO:0000256" key="8">
    <source>
        <dbReference type="SAM" id="Phobius"/>
    </source>
</evidence>
<dbReference type="InterPro" id="IPR003593">
    <property type="entry name" value="AAA+_ATPase"/>
</dbReference>
<dbReference type="PROSITE" id="PS50929">
    <property type="entry name" value="ABC_TM1F"/>
    <property type="match status" value="1"/>
</dbReference>
<evidence type="ECO:0000256" key="5">
    <source>
        <dbReference type="ARBA" id="ARBA00022840"/>
    </source>
</evidence>
<keyword evidence="5" id="KW-0067">ATP-binding</keyword>
<comment type="subcellular location">
    <subcellularLocation>
        <location evidence="1">Cell membrane</location>
        <topology evidence="1">Multi-pass membrane protein</topology>
    </subcellularLocation>
</comment>
<dbReference type="Pfam" id="PF00005">
    <property type="entry name" value="ABC_tran"/>
    <property type="match status" value="1"/>
</dbReference>
<evidence type="ECO:0000256" key="2">
    <source>
        <dbReference type="ARBA" id="ARBA00022692"/>
    </source>
</evidence>
<keyword evidence="6 8" id="KW-1133">Transmembrane helix</keyword>
<organism evidence="12 13">
    <name type="scientific">Actinokineospora guangxiensis</name>
    <dbReference type="NCBI Taxonomy" id="1490288"/>
    <lineage>
        <taxon>Bacteria</taxon>
        <taxon>Bacillati</taxon>
        <taxon>Actinomycetota</taxon>
        <taxon>Actinomycetes</taxon>
        <taxon>Pseudonocardiales</taxon>
        <taxon>Pseudonocardiaceae</taxon>
        <taxon>Actinokineospora</taxon>
    </lineage>
</organism>
<evidence type="ECO:0000256" key="4">
    <source>
        <dbReference type="ARBA" id="ARBA00022807"/>
    </source>
</evidence>
<dbReference type="SMART" id="SM00382">
    <property type="entry name" value="AAA"/>
    <property type="match status" value="1"/>
</dbReference>
<feature type="transmembrane region" description="Helical" evidence="8">
    <location>
        <begin position="432"/>
        <end position="456"/>
    </location>
</feature>
<dbReference type="PROSITE" id="PS00211">
    <property type="entry name" value="ABC_TRANSPORTER_1"/>
    <property type="match status" value="1"/>
</dbReference>
<dbReference type="InterPro" id="IPR017871">
    <property type="entry name" value="ABC_transporter-like_CS"/>
</dbReference>
<dbReference type="SUPFAM" id="SSF52540">
    <property type="entry name" value="P-loop containing nucleoside triphosphate hydrolases"/>
    <property type="match status" value="1"/>
</dbReference>
<gene>
    <name evidence="12" type="ORF">ACFPM7_15615</name>
</gene>
<proteinExistence type="predicted"/>
<dbReference type="Gene3D" id="3.90.70.10">
    <property type="entry name" value="Cysteine proteinases"/>
    <property type="match status" value="1"/>
</dbReference>
<name>A0ABW0EM53_9PSEU</name>
<dbReference type="InterPro" id="IPR036640">
    <property type="entry name" value="ABC1_TM_sf"/>
</dbReference>